<dbReference type="GeneID" id="5008971"/>
<evidence type="ECO:0000313" key="2">
    <source>
        <dbReference type="Proteomes" id="UP000000600"/>
    </source>
</evidence>
<dbReference type="RefSeq" id="XP_001423187.1">
    <property type="nucleotide sequence ID" value="XM_001423150.1"/>
</dbReference>
<sequence>MIIQIPLSFSYKLFTSYGFSNLDGKIQKQTSTNTAKIIITKKYTIGDSCTKTNPGHYQQSMMITYIPKYLPLVSFVLILVMYHVYDTHKIDNCIQIFFTANPIWVPFSLHLQTIISRDMYNVYPNYEKNITQLLNTFLDTYFGLNNAITLSANKVLILKAACNENIEITPRSLQLVSLYKKVIQLAAELNDENMNKKVVPSKATFQQFDYPYNSLYCIKIQQKQVEIIL</sequence>
<protein>
    <recommendedName>
        <fullName evidence="3">Transmembrane protein</fullName>
    </recommendedName>
</protein>
<dbReference type="KEGG" id="ptm:GSPATT00000224001"/>
<dbReference type="Proteomes" id="UP000000600">
    <property type="component" value="Unassembled WGS sequence"/>
</dbReference>
<reference evidence="1 2" key="1">
    <citation type="journal article" date="2006" name="Nature">
        <title>Global trends of whole-genome duplications revealed by the ciliate Paramecium tetraurelia.</title>
        <authorList>
            <consortium name="Genoscope"/>
            <person name="Aury J.-M."/>
            <person name="Jaillon O."/>
            <person name="Duret L."/>
            <person name="Noel B."/>
            <person name="Jubin C."/>
            <person name="Porcel B.M."/>
            <person name="Segurens B."/>
            <person name="Daubin V."/>
            <person name="Anthouard V."/>
            <person name="Aiach N."/>
            <person name="Arnaiz O."/>
            <person name="Billaut A."/>
            <person name="Beisson J."/>
            <person name="Blanc I."/>
            <person name="Bouhouche K."/>
            <person name="Camara F."/>
            <person name="Duharcourt S."/>
            <person name="Guigo R."/>
            <person name="Gogendeau D."/>
            <person name="Katinka M."/>
            <person name="Keller A.-M."/>
            <person name="Kissmehl R."/>
            <person name="Klotz C."/>
            <person name="Koll F."/>
            <person name="Le Moue A."/>
            <person name="Lepere C."/>
            <person name="Malinsky S."/>
            <person name="Nowacki M."/>
            <person name="Nowak J.K."/>
            <person name="Plattner H."/>
            <person name="Poulain J."/>
            <person name="Ruiz F."/>
            <person name="Serrano V."/>
            <person name="Zagulski M."/>
            <person name="Dessen P."/>
            <person name="Betermier M."/>
            <person name="Weissenbach J."/>
            <person name="Scarpelli C."/>
            <person name="Schachter V."/>
            <person name="Sperling L."/>
            <person name="Meyer E."/>
            <person name="Cohen J."/>
            <person name="Wincker P."/>
        </authorList>
    </citation>
    <scope>NUCLEOTIDE SEQUENCE [LARGE SCALE GENOMIC DNA]</scope>
    <source>
        <strain evidence="1 2">Stock d4-2</strain>
    </source>
</reference>
<dbReference type="InParanoid" id="A0BB72"/>
<keyword evidence="2" id="KW-1185">Reference proteome</keyword>
<dbReference type="HOGENOM" id="CLU_1211790_0_0_1"/>
<evidence type="ECO:0008006" key="3">
    <source>
        <dbReference type="Google" id="ProtNLM"/>
    </source>
</evidence>
<accession>A0BB72</accession>
<dbReference type="EMBL" id="CT867985">
    <property type="protein sequence ID" value="CAK55789.1"/>
    <property type="molecule type" value="Genomic_DNA"/>
</dbReference>
<evidence type="ECO:0000313" key="1">
    <source>
        <dbReference type="EMBL" id="CAK55789.1"/>
    </source>
</evidence>
<dbReference type="AlphaFoldDB" id="A0BB72"/>
<proteinExistence type="predicted"/>
<organism evidence="1 2">
    <name type="scientific">Paramecium tetraurelia</name>
    <dbReference type="NCBI Taxonomy" id="5888"/>
    <lineage>
        <taxon>Eukaryota</taxon>
        <taxon>Sar</taxon>
        <taxon>Alveolata</taxon>
        <taxon>Ciliophora</taxon>
        <taxon>Intramacronucleata</taxon>
        <taxon>Oligohymenophorea</taxon>
        <taxon>Peniculida</taxon>
        <taxon>Parameciidae</taxon>
        <taxon>Paramecium</taxon>
    </lineage>
</organism>
<gene>
    <name evidence="1" type="ORF">GSPATT00000224001</name>
</gene>
<name>A0BB72_PARTE</name>